<reference evidence="1" key="1">
    <citation type="submission" date="2022-09" db="EMBL/GenBank/DDBJ databases">
        <title>Whole genome shotgun sequence of Streptomyces albidoflavus NBRC 12854.</title>
        <authorList>
            <person name="Komaki H."/>
            <person name="Tamura T."/>
        </authorList>
    </citation>
    <scope>NUCLEOTIDE SEQUENCE</scope>
    <source>
        <strain evidence="1">NBRC 12854</strain>
    </source>
</reference>
<dbReference type="AlphaFoldDB" id="A0AA37BU88"/>
<evidence type="ECO:0000313" key="2">
    <source>
        <dbReference type="Proteomes" id="UP001051844"/>
    </source>
</evidence>
<evidence type="ECO:0000313" key="1">
    <source>
        <dbReference type="EMBL" id="GHI44910.1"/>
    </source>
</evidence>
<protein>
    <submittedName>
        <fullName evidence="1">Uncharacterized protein</fullName>
    </submittedName>
</protein>
<organism evidence="1 2">
    <name type="scientific">Streptomyces albidoflavus</name>
    <dbReference type="NCBI Taxonomy" id="1886"/>
    <lineage>
        <taxon>Bacteria</taxon>
        <taxon>Bacillati</taxon>
        <taxon>Actinomycetota</taxon>
        <taxon>Actinomycetes</taxon>
        <taxon>Kitasatosporales</taxon>
        <taxon>Streptomycetaceae</taxon>
        <taxon>Streptomyces</taxon>
        <taxon>Streptomyces albidoflavus group</taxon>
    </lineage>
</organism>
<dbReference type="Proteomes" id="UP001051844">
    <property type="component" value="Unassembled WGS sequence"/>
</dbReference>
<name>A0AA37BU88_9ACTN</name>
<comment type="caution">
    <text evidence="1">The sequence shown here is derived from an EMBL/GenBank/DDBJ whole genome shotgun (WGS) entry which is preliminary data.</text>
</comment>
<gene>
    <name evidence="1" type="ORF">ScoT_10840</name>
</gene>
<dbReference type="EMBL" id="BNDZ01000003">
    <property type="protein sequence ID" value="GHI44910.1"/>
    <property type="molecule type" value="Genomic_DNA"/>
</dbReference>
<sequence>MRLKPAAFGTCRKGDDLLDRPMHTIYFDPVLADLLGHVTSETPTNKGGRQLEGFAIEGELHGTEVSVNRS</sequence>
<proteinExistence type="predicted"/>
<accession>A0AA37BU88</accession>